<evidence type="ECO:0000256" key="8">
    <source>
        <dbReference type="SAM" id="Phobius"/>
    </source>
</evidence>
<protein>
    <submittedName>
        <fullName evidence="11">Cation efflux family-domain-containing protein</fullName>
    </submittedName>
</protein>
<feature type="compositionally biased region" description="Basic and acidic residues" evidence="7">
    <location>
        <begin position="72"/>
        <end position="83"/>
    </location>
</feature>
<keyword evidence="4 8" id="KW-1133">Transmembrane helix</keyword>
<keyword evidence="3 8" id="KW-0812">Transmembrane</keyword>
<dbReference type="FunFam" id="3.30.70.1350:FF:000001">
    <property type="entry name" value="Metal tolerance protein 11"/>
    <property type="match status" value="1"/>
</dbReference>
<feature type="region of interest" description="Disordered" evidence="7">
    <location>
        <begin position="1"/>
        <end position="83"/>
    </location>
</feature>
<sequence length="454" mass="51038">MATHSSSDTGLPGDSVIRNTPVAPAATGTPQINNNAEPTEEIVPSSMPARQATTTSALEGDDPLNIGRHRRENVSKKQLKLEHPEGNKRKLKKYYTRQNELIDKFLGAGDEEHNAIAEDAKYQPKIKFAVNMSFCVNFFLFIIQMYAAISTGSLSLFATAADAFMDLVSSFVMLVTSRLAARPSVYKYPVGRTRIETLGIILFCALMTTVAIQLLIESARSIGNGENHDAKELHIIPLVFVGVAIFAKSSMMIYCLFYRRFPAVQIFYIDHRNDIVVNIFGLIMSIVGDRFVWYLDPIGAILIALLILFSWVTNAFEHVWLLVGKAAPREFVSKLIYMAMTHDDRIEKVDTCRAYHAGQNFYVEIDVVMNEELPLRITHDIGQELQRKLEGLPEVERAFVHIDYEHAHDPHEEHKPLYERKQAKPGRSIKDILLFRKPAMAAQAMANAEESPAS</sequence>
<dbReference type="Proteomes" id="UP001285441">
    <property type="component" value="Unassembled WGS sequence"/>
</dbReference>
<reference evidence="11" key="1">
    <citation type="journal article" date="2023" name="Mol. Phylogenet. Evol.">
        <title>Genome-scale phylogeny and comparative genomics of the fungal order Sordariales.</title>
        <authorList>
            <person name="Hensen N."/>
            <person name="Bonometti L."/>
            <person name="Westerberg I."/>
            <person name="Brannstrom I.O."/>
            <person name="Guillou S."/>
            <person name="Cros-Aarteil S."/>
            <person name="Calhoun S."/>
            <person name="Haridas S."/>
            <person name="Kuo A."/>
            <person name="Mondo S."/>
            <person name="Pangilinan J."/>
            <person name="Riley R."/>
            <person name="LaButti K."/>
            <person name="Andreopoulos B."/>
            <person name="Lipzen A."/>
            <person name="Chen C."/>
            <person name="Yan M."/>
            <person name="Daum C."/>
            <person name="Ng V."/>
            <person name="Clum A."/>
            <person name="Steindorff A."/>
            <person name="Ohm R.A."/>
            <person name="Martin F."/>
            <person name="Silar P."/>
            <person name="Natvig D.O."/>
            <person name="Lalanne C."/>
            <person name="Gautier V."/>
            <person name="Ament-Velasquez S.L."/>
            <person name="Kruys A."/>
            <person name="Hutchinson M.I."/>
            <person name="Powell A.J."/>
            <person name="Barry K."/>
            <person name="Miller A.N."/>
            <person name="Grigoriev I.V."/>
            <person name="Debuchy R."/>
            <person name="Gladieux P."/>
            <person name="Hiltunen Thoren M."/>
            <person name="Johannesson H."/>
        </authorList>
    </citation>
    <scope>NUCLEOTIDE SEQUENCE</scope>
    <source>
        <strain evidence="11">CBS 232.78</strain>
    </source>
</reference>
<dbReference type="GO" id="GO:0098771">
    <property type="term" value="P:inorganic ion homeostasis"/>
    <property type="evidence" value="ECO:0007669"/>
    <property type="project" value="UniProtKB-ARBA"/>
</dbReference>
<keyword evidence="2" id="KW-0813">Transport</keyword>
<dbReference type="SUPFAM" id="SSF160240">
    <property type="entry name" value="Cation efflux protein cytoplasmic domain-like"/>
    <property type="match status" value="1"/>
</dbReference>
<dbReference type="PANTHER" id="PTHR43840">
    <property type="entry name" value="MITOCHONDRIAL METAL TRANSPORTER 1-RELATED"/>
    <property type="match status" value="1"/>
</dbReference>
<evidence type="ECO:0000256" key="3">
    <source>
        <dbReference type="ARBA" id="ARBA00022692"/>
    </source>
</evidence>
<keyword evidence="6 8" id="KW-0472">Membrane</keyword>
<dbReference type="EMBL" id="JAULSW010000005">
    <property type="protein sequence ID" value="KAK3381655.1"/>
    <property type="molecule type" value="Genomic_DNA"/>
</dbReference>
<dbReference type="PANTHER" id="PTHR43840:SF13">
    <property type="entry name" value="CATION EFFLUX PROTEIN CYTOPLASMIC DOMAIN-CONTAINING PROTEIN"/>
    <property type="match status" value="1"/>
</dbReference>
<evidence type="ECO:0000256" key="2">
    <source>
        <dbReference type="ARBA" id="ARBA00022448"/>
    </source>
</evidence>
<dbReference type="InterPro" id="IPR027470">
    <property type="entry name" value="Cation_efflux_CTD"/>
</dbReference>
<feature type="transmembrane region" description="Helical" evidence="8">
    <location>
        <begin position="236"/>
        <end position="257"/>
    </location>
</feature>
<evidence type="ECO:0000313" key="12">
    <source>
        <dbReference type="Proteomes" id="UP001285441"/>
    </source>
</evidence>
<dbReference type="GO" id="GO:0008324">
    <property type="term" value="F:monoatomic cation transmembrane transporter activity"/>
    <property type="evidence" value="ECO:0007669"/>
    <property type="project" value="InterPro"/>
</dbReference>
<dbReference type="FunFam" id="1.20.1510.10:FF:000005">
    <property type="entry name" value="Putative Cation diffusion facilitator 1"/>
    <property type="match status" value="1"/>
</dbReference>
<dbReference type="Pfam" id="PF01545">
    <property type="entry name" value="Cation_efflux"/>
    <property type="match status" value="1"/>
</dbReference>
<evidence type="ECO:0000256" key="6">
    <source>
        <dbReference type="ARBA" id="ARBA00023136"/>
    </source>
</evidence>
<keyword evidence="12" id="KW-1185">Reference proteome</keyword>
<feature type="transmembrane region" description="Helical" evidence="8">
    <location>
        <begin position="301"/>
        <end position="323"/>
    </location>
</feature>
<dbReference type="InterPro" id="IPR002524">
    <property type="entry name" value="Cation_efflux"/>
</dbReference>
<evidence type="ECO:0000256" key="7">
    <source>
        <dbReference type="SAM" id="MobiDB-lite"/>
    </source>
</evidence>
<dbReference type="SUPFAM" id="SSF161111">
    <property type="entry name" value="Cation efflux protein transmembrane domain-like"/>
    <property type="match status" value="1"/>
</dbReference>
<dbReference type="InterPro" id="IPR036837">
    <property type="entry name" value="Cation_efflux_CTD_sf"/>
</dbReference>
<feature type="transmembrane region" description="Helical" evidence="8">
    <location>
        <begin position="155"/>
        <end position="176"/>
    </location>
</feature>
<name>A0AAE0TW76_9PEZI</name>
<gene>
    <name evidence="11" type="ORF">B0H63DRAFT_524353</name>
</gene>
<comment type="caution">
    <text evidence="11">The sequence shown here is derived from an EMBL/GenBank/DDBJ whole genome shotgun (WGS) entry which is preliminary data.</text>
</comment>
<feature type="transmembrane region" description="Helical" evidence="8">
    <location>
        <begin position="197"/>
        <end position="216"/>
    </location>
</feature>
<feature type="domain" description="Cation efflux protein transmembrane" evidence="9">
    <location>
        <begin position="133"/>
        <end position="319"/>
    </location>
</feature>
<feature type="compositionally biased region" description="Polar residues" evidence="7">
    <location>
        <begin position="28"/>
        <end position="37"/>
    </location>
</feature>
<evidence type="ECO:0000259" key="9">
    <source>
        <dbReference type="Pfam" id="PF01545"/>
    </source>
</evidence>
<feature type="domain" description="Cation efflux protein cytoplasmic" evidence="10">
    <location>
        <begin position="333"/>
        <end position="403"/>
    </location>
</feature>
<proteinExistence type="predicted"/>
<dbReference type="InterPro" id="IPR058533">
    <property type="entry name" value="Cation_efflux_TM"/>
</dbReference>
<keyword evidence="5" id="KW-0406">Ion transport</keyword>
<evidence type="ECO:0000256" key="5">
    <source>
        <dbReference type="ARBA" id="ARBA00023065"/>
    </source>
</evidence>
<dbReference type="Gene3D" id="1.20.1510.10">
    <property type="entry name" value="Cation efflux protein transmembrane domain"/>
    <property type="match status" value="1"/>
</dbReference>
<dbReference type="Pfam" id="PF16916">
    <property type="entry name" value="ZT_dimer"/>
    <property type="match status" value="1"/>
</dbReference>
<evidence type="ECO:0000256" key="1">
    <source>
        <dbReference type="ARBA" id="ARBA00004127"/>
    </source>
</evidence>
<comment type="subcellular location">
    <subcellularLocation>
        <location evidence="1">Endomembrane system</location>
        <topology evidence="1">Multi-pass membrane protein</topology>
    </subcellularLocation>
</comment>
<evidence type="ECO:0000313" key="11">
    <source>
        <dbReference type="EMBL" id="KAK3381655.1"/>
    </source>
</evidence>
<dbReference type="GO" id="GO:0030003">
    <property type="term" value="P:intracellular monoatomic cation homeostasis"/>
    <property type="evidence" value="ECO:0007669"/>
    <property type="project" value="UniProtKB-ARBA"/>
</dbReference>
<dbReference type="InterPro" id="IPR027469">
    <property type="entry name" value="Cation_efflux_TMD_sf"/>
</dbReference>
<dbReference type="AlphaFoldDB" id="A0AAE0TW76"/>
<evidence type="ECO:0000256" key="4">
    <source>
        <dbReference type="ARBA" id="ARBA00022989"/>
    </source>
</evidence>
<accession>A0AAE0TW76</accession>
<dbReference type="NCBIfam" id="TIGR01297">
    <property type="entry name" value="CDF"/>
    <property type="match status" value="1"/>
</dbReference>
<evidence type="ECO:0000259" key="10">
    <source>
        <dbReference type="Pfam" id="PF16916"/>
    </source>
</evidence>
<reference evidence="11" key="2">
    <citation type="submission" date="2023-06" db="EMBL/GenBank/DDBJ databases">
        <authorList>
            <consortium name="Lawrence Berkeley National Laboratory"/>
            <person name="Haridas S."/>
            <person name="Hensen N."/>
            <person name="Bonometti L."/>
            <person name="Westerberg I."/>
            <person name="Brannstrom I.O."/>
            <person name="Guillou S."/>
            <person name="Cros-Aarteil S."/>
            <person name="Calhoun S."/>
            <person name="Kuo A."/>
            <person name="Mondo S."/>
            <person name="Pangilinan J."/>
            <person name="Riley R."/>
            <person name="LaButti K."/>
            <person name="Andreopoulos B."/>
            <person name="Lipzen A."/>
            <person name="Chen C."/>
            <person name="Yanf M."/>
            <person name="Daum C."/>
            <person name="Ng V."/>
            <person name="Clum A."/>
            <person name="Steindorff A."/>
            <person name="Ohm R."/>
            <person name="Martin F."/>
            <person name="Silar P."/>
            <person name="Natvig D."/>
            <person name="Lalanne C."/>
            <person name="Gautier V."/>
            <person name="Ament-velasquez S.L."/>
            <person name="Kruys A."/>
            <person name="Hutchinson M.I."/>
            <person name="Powell A.J."/>
            <person name="Barry K."/>
            <person name="Miller A.N."/>
            <person name="Grigoriev I.V."/>
            <person name="Debuchy R."/>
            <person name="Gladieux P."/>
            <person name="Thoren M.H."/>
            <person name="Johannesson H."/>
        </authorList>
    </citation>
    <scope>NUCLEOTIDE SEQUENCE</scope>
    <source>
        <strain evidence="11">CBS 232.78</strain>
    </source>
</reference>
<dbReference type="Gene3D" id="3.30.70.1350">
    <property type="entry name" value="Cation efflux protein, cytoplasmic domain"/>
    <property type="match status" value="1"/>
</dbReference>
<dbReference type="GO" id="GO:0016020">
    <property type="term" value="C:membrane"/>
    <property type="evidence" value="ECO:0007669"/>
    <property type="project" value="InterPro"/>
</dbReference>
<organism evidence="11 12">
    <name type="scientific">Podospora didyma</name>
    <dbReference type="NCBI Taxonomy" id="330526"/>
    <lineage>
        <taxon>Eukaryota</taxon>
        <taxon>Fungi</taxon>
        <taxon>Dikarya</taxon>
        <taxon>Ascomycota</taxon>
        <taxon>Pezizomycotina</taxon>
        <taxon>Sordariomycetes</taxon>
        <taxon>Sordariomycetidae</taxon>
        <taxon>Sordariales</taxon>
        <taxon>Podosporaceae</taxon>
        <taxon>Podospora</taxon>
    </lineage>
</organism>
<dbReference type="InterPro" id="IPR050291">
    <property type="entry name" value="CDF_Transporter"/>
</dbReference>
<feature type="transmembrane region" description="Helical" evidence="8">
    <location>
        <begin position="128"/>
        <end position="149"/>
    </location>
</feature>
<dbReference type="GO" id="GO:0012505">
    <property type="term" value="C:endomembrane system"/>
    <property type="evidence" value="ECO:0007669"/>
    <property type="project" value="UniProtKB-SubCell"/>
</dbReference>